<feature type="compositionally biased region" description="Polar residues" evidence="1">
    <location>
        <begin position="142"/>
        <end position="152"/>
    </location>
</feature>
<evidence type="ECO:0000256" key="1">
    <source>
        <dbReference type="SAM" id="MobiDB-lite"/>
    </source>
</evidence>
<reference evidence="2" key="2">
    <citation type="submission" date="2015-06" db="UniProtKB">
        <authorList>
            <consortium name="EnsemblPlants"/>
        </authorList>
    </citation>
    <scope>IDENTIFICATION</scope>
    <source>
        <strain evidence="2">DM1-3 516 R44</strain>
    </source>
</reference>
<protein>
    <recommendedName>
        <fullName evidence="4">Integrase core domain containing protein</fullName>
    </recommendedName>
</protein>
<feature type="region of interest" description="Disordered" evidence="1">
    <location>
        <begin position="127"/>
        <end position="203"/>
    </location>
</feature>
<evidence type="ECO:0008006" key="4">
    <source>
        <dbReference type="Google" id="ProtNLM"/>
    </source>
</evidence>
<name>M1DNT6_SOLTU</name>
<dbReference type="Gramene" id="PGSC0003DMT400091972">
    <property type="protein sequence ID" value="PGSC0003DMT400091972"/>
    <property type="gene ID" value="PGSC0003DMG400041543"/>
</dbReference>
<dbReference type="Proteomes" id="UP000011115">
    <property type="component" value="Unassembled WGS sequence"/>
</dbReference>
<accession>M1DNT6</accession>
<proteinExistence type="predicted"/>
<dbReference type="AlphaFoldDB" id="M1DNT6"/>
<dbReference type="EnsemblPlants" id="PGSC0003DMT400091972">
    <property type="protein sequence ID" value="PGSC0003DMT400091972"/>
    <property type="gene ID" value="PGSC0003DMG400041543"/>
</dbReference>
<dbReference type="PaxDb" id="4113-PGSC0003DMT400091972"/>
<evidence type="ECO:0000313" key="3">
    <source>
        <dbReference type="Proteomes" id="UP000011115"/>
    </source>
</evidence>
<sequence length="203" mass="22261">MCLKTASWRAKCHVNDSPKRSASPTWTVVGLQKSEDGVCKTRRARGQVRVSPNRSAIPTLSVVWALTLTRGPLKLSEGPEHRLTILLRVANAIFYRGYCPDFPLDYAYCLWSFILLPRPRMYMARPKVESRDMPPRKRANGITINEDATASQAKATKLPTTGGKGKGKGKAPAPASAEVSSDSDGIYATHLTTSESEGEHHDP</sequence>
<organism evidence="2 3">
    <name type="scientific">Solanum tuberosum</name>
    <name type="common">Potato</name>
    <dbReference type="NCBI Taxonomy" id="4113"/>
    <lineage>
        <taxon>Eukaryota</taxon>
        <taxon>Viridiplantae</taxon>
        <taxon>Streptophyta</taxon>
        <taxon>Embryophyta</taxon>
        <taxon>Tracheophyta</taxon>
        <taxon>Spermatophyta</taxon>
        <taxon>Magnoliopsida</taxon>
        <taxon>eudicotyledons</taxon>
        <taxon>Gunneridae</taxon>
        <taxon>Pentapetalae</taxon>
        <taxon>asterids</taxon>
        <taxon>lamiids</taxon>
        <taxon>Solanales</taxon>
        <taxon>Solanaceae</taxon>
        <taxon>Solanoideae</taxon>
        <taxon>Solaneae</taxon>
        <taxon>Solanum</taxon>
    </lineage>
</organism>
<dbReference type="InParanoid" id="M1DNT6"/>
<evidence type="ECO:0000313" key="2">
    <source>
        <dbReference type="EnsemblPlants" id="PGSC0003DMT400091972"/>
    </source>
</evidence>
<keyword evidence="3" id="KW-1185">Reference proteome</keyword>
<dbReference type="HOGENOM" id="CLU_073464_2_0_1"/>
<reference evidence="3" key="1">
    <citation type="journal article" date="2011" name="Nature">
        <title>Genome sequence and analysis of the tuber crop potato.</title>
        <authorList>
            <consortium name="The Potato Genome Sequencing Consortium"/>
        </authorList>
    </citation>
    <scope>NUCLEOTIDE SEQUENCE [LARGE SCALE GENOMIC DNA]</scope>
    <source>
        <strain evidence="3">cv. DM1-3 516 R44</strain>
    </source>
</reference>